<dbReference type="PROSITE" id="PS50181">
    <property type="entry name" value="FBOX"/>
    <property type="match status" value="1"/>
</dbReference>
<dbReference type="OMA" id="IDSYESW"/>
<dbReference type="Gene3D" id="2.130.10.10">
    <property type="entry name" value="YVTN repeat-like/Quinoprotein amine dehydrogenase"/>
    <property type="match status" value="1"/>
</dbReference>
<evidence type="ECO:0000313" key="3">
    <source>
        <dbReference type="Proteomes" id="UP000011761"/>
    </source>
</evidence>
<dbReference type="SMART" id="SM00256">
    <property type="entry name" value="FBOX"/>
    <property type="match status" value="1"/>
</dbReference>
<dbReference type="STRING" id="717646.M2N2R1"/>
<dbReference type="Proteomes" id="UP000011761">
    <property type="component" value="Unassembled WGS sequence"/>
</dbReference>
<sequence length="608" mass="67119">MAPSTLTDLPLELLDHITSYLPTAQSLASFSQTSKSLNAFVEKDAWQTFLRSRFPSTCPASTPSPKHTARTLTILSKAWNHRAFLARYIEPRGDIRAFPGGRKVERWKPPKGQTIGFTPHLDAYESIGPRWQDRKEVLAFSAGAEVCLQTRVRRGDQEYARWYTYRPLSAYEGRDDVTTLHLLRPELGEASQGPERVITGTANGGLAIVALPESDQSTAALSHFVTQGHPVRSSSILQQPLGKTLLVANMSDSRVCIYPVDAAQSKIAPLDSIDIKPSTSENGQRAKHQRVWSTSFLSSARIAAGIGPSDEPIHIYSLTPSGLEKEPFRKFSLQNDFERLVGEITLSGFAKKSSSSIYPILPLPPSSSSGGSSDGDVFLTGAYDGIIRLHDLRSDRQVERTYTDPTDDSAIYSLLARGQEKLIAGSSRHSLLKVFDMRMGADCYSYLDASTCHLPSSGARREPARDWNLFLRPHSATHTGRGGGNNWARRSHESSVYSLASPSSQSPYLYAGVENAILELAFTSILDQQPDPTFFSTWKPVARGKTDAWRSAEVLDLAMYDQTADMKLYTQRSLWSTWNLKHGHASHASTSLVIDGLDERWRLGTEGA</sequence>
<dbReference type="KEGG" id="bcom:BAUCODRAFT_417421"/>
<protein>
    <recommendedName>
        <fullName evidence="1">F-box domain-containing protein</fullName>
    </recommendedName>
</protein>
<dbReference type="Gene3D" id="1.20.1280.50">
    <property type="match status" value="1"/>
</dbReference>
<proteinExistence type="predicted"/>
<dbReference type="InterPro" id="IPR036322">
    <property type="entry name" value="WD40_repeat_dom_sf"/>
</dbReference>
<dbReference type="OrthoDB" id="1259151at2759"/>
<dbReference type="InterPro" id="IPR036047">
    <property type="entry name" value="F-box-like_dom_sf"/>
</dbReference>
<dbReference type="AlphaFoldDB" id="M2N2R1"/>
<dbReference type="SUPFAM" id="SSF81383">
    <property type="entry name" value="F-box domain"/>
    <property type="match status" value="1"/>
</dbReference>
<dbReference type="InterPro" id="IPR001810">
    <property type="entry name" value="F-box_dom"/>
</dbReference>
<dbReference type="InterPro" id="IPR015943">
    <property type="entry name" value="WD40/YVTN_repeat-like_dom_sf"/>
</dbReference>
<accession>M2N2R1</accession>
<keyword evidence="3" id="KW-1185">Reference proteome</keyword>
<feature type="domain" description="F-box" evidence="1">
    <location>
        <begin position="3"/>
        <end position="49"/>
    </location>
</feature>
<evidence type="ECO:0000313" key="2">
    <source>
        <dbReference type="EMBL" id="EMC98233.1"/>
    </source>
</evidence>
<dbReference type="SUPFAM" id="SSF50978">
    <property type="entry name" value="WD40 repeat-like"/>
    <property type="match status" value="1"/>
</dbReference>
<evidence type="ECO:0000259" key="1">
    <source>
        <dbReference type="PROSITE" id="PS50181"/>
    </source>
</evidence>
<name>M2N2R1_BAUPA</name>
<dbReference type="EMBL" id="KB445553">
    <property type="protein sequence ID" value="EMC98233.1"/>
    <property type="molecule type" value="Genomic_DNA"/>
</dbReference>
<dbReference type="HOGENOM" id="CLU_018631_0_0_1"/>
<gene>
    <name evidence="2" type="ORF">BAUCODRAFT_417421</name>
</gene>
<dbReference type="GeneID" id="19114139"/>
<dbReference type="CDD" id="cd09917">
    <property type="entry name" value="F-box_SF"/>
    <property type="match status" value="1"/>
</dbReference>
<reference evidence="2 3" key="1">
    <citation type="journal article" date="2012" name="PLoS Pathog.">
        <title>Diverse lifestyles and strategies of plant pathogenesis encoded in the genomes of eighteen Dothideomycetes fungi.</title>
        <authorList>
            <person name="Ohm R.A."/>
            <person name="Feau N."/>
            <person name="Henrissat B."/>
            <person name="Schoch C.L."/>
            <person name="Horwitz B.A."/>
            <person name="Barry K.W."/>
            <person name="Condon B.J."/>
            <person name="Copeland A.C."/>
            <person name="Dhillon B."/>
            <person name="Glaser F."/>
            <person name="Hesse C.N."/>
            <person name="Kosti I."/>
            <person name="LaButti K."/>
            <person name="Lindquist E.A."/>
            <person name="Lucas S."/>
            <person name="Salamov A.A."/>
            <person name="Bradshaw R.E."/>
            <person name="Ciuffetti L."/>
            <person name="Hamelin R.C."/>
            <person name="Kema G.H.J."/>
            <person name="Lawrence C."/>
            <person name="Scott J.A."/>
            <person name="Spatafora J.W."/>
            <person name="Turgeon B.G."/>
            <person name="de Wit P.J.G.M."/>
            <person name="Zhong S."/>
            <person name="Goodwin S.B."/>
            <person name="Grigoriev I.V."/>
        </authorList>
    </citation>
    <scope>NUCLEOTIDE SEQUENCE [LARGE SCALE GENOMIC DNA]</scope>
    <source>
        <strain evidence="2 3">UAMH 10762</strain>
    </source>
</reference>
<dbReference type="eggNOG" id="ENOG502SUQR">
    <property type="taxonomic scope" value="Eukaryota"/>
</dbReference>
<dbReference type="Pfam" id="PF12937">
    <property type="entry name" value="F-box-like"/>
    <property type="match status" value="1"/>
</dbReference>
<dbReference type="RefSeq" id="XP_007674959.1">
    <property type="nucleotide sequence ID" value="XM_007676769.1"/>
</dbReference>
<organism evidence="2 3">
    <name type="scientific">Baudoinia panamericana (strain UAMH 10762)</name>
    <name type="common">Angels' share fungus</name>
    <name type="synonym">Baudoinia compniacensis (strain UAMH 10762)</name>
    <dbReference type="NCBI Taxonomy" id="717646"/>
    <lineage>
        <taxon>Eukaryota</taxon>
        <taxon>Fungi</taxon>
        <taxon>Dikarya</taxon>
        <taxon>Ascomycota</taxon>
        <taxon>Pezizomycotina</taxon>
        <taxon>Dothideomycetes</taxon>
        <taxon>Dothideomycetidae</taxon>
        <taxon>Mycosphaerellales</taxon>
        <taxon>Teratosphaeriaceae</taxon>
        <taxon>Baudoinia</taxon>
    </lineage>
</organism>